<name>A0A4S8L2K3_DENBC</name>
<feature type="region of interest" description="Disordered" evidence="1">
    <location>
        <begin position="340"/>
        <end position="398"/>
    </location>
</feature>
<dbReference type="InterPro" id="IPR029063">
    <property type="entry name" value="SAM-dependent_MTases_sf"/>
</dbReference>
<evidence type="ECO:0000313" key="4">
    <source>
        <dbReference type="Proteomes" id="UP000297245"/>
    </source>
</evidence>
<sequence>MKWGGYGTVIIGMDSARLKRGMRSTGNGVQFIQGNFITHPLPFPNNTFDLVRIANLTYSVPYDKWEILLREVNRVLMIGGRLELIDDHVLWPYGKPPSMVDDARNERKQISDGNQVDSGNKSDDWQDHLAISQSLERLFEHLMEDSCGIHLTPSGFLLDMVQDIMGHAREMKTMNLTLASPGPDEKSNHGVSARETDSDVFQGSPGLVLWPATLIPLTPQELQAQALRHVRLLLTCRETLIKKYLAEMGFFDGVENQCSIGDYEEYVQEVTDALNDYEDFLHLRFMPPNRSSDIDNPQTSGKYRARSRDPSPSGLSVSSVATDQHFAMLDHMLELRGKFDCDESSGEPSFPSPNISSIPVRTREKEPRVPLSATPPNPSSQRYRGPHVTQTSRSSIKTKRDVLPEYSTVEPTLVRTFHVYEGIKLDGNMRAWMGEGSTEENDLMVNLDVRAFP</sequence>
<dbReference type="Pfam" id="PF08241">
    <property type="entry name" value="Methyltransf_11"/>
    <property type="match status" value="1"/>
</dbReference>
<evidence type="ECO:0000256" key="1">
    <source>
        <dbReference type="SAM" id="MobiDB-lite"/>
    </source>
</evidence>
<evidence type="ECO:0000259" key="2">
    <source>
        <dbReference type="Pfam" id="PF08241"/>
    </source>
</evidence>
<organism evidence="3 4">
    <name type="scientific">Dendrothele bispora (strain CBS 962.96)</name>
    <dbReference type="NCBI Taxonomy" id="1314807"/>
    <lineage>
        <taxon>Eukaryota</taxon>
        <taxon>Fungi</taxon>
        <taxon>Dikarya</taxon>
        <taxon>Basidiomycota</taxon>
        <taxon>Agaricomycotina</taxon>
        <taxon>Agaricomycetes</taxon>
        <taxon>Agaricomycetidae</taxon>
        <taxon>Agaricales</taxon>
        <taxon>Agaricales incertae sedis</taxon>
        <taxon>Dendrothele</taxon>
    </lineage>
</organism>
<gene>
    <name evidence="3" type="ORF">K435DRAFT_808105</name>
</gene>
<keyword evidence="4" id="KW-1185">Reference proteome</keyword>
<protein>
    <recommendedName>
        <fullName evidence="2">Methyltransferase type 11 domain-containing protein</fullName>
    </recommendedName>
</protein>
<dbReference type="EMBL" id="ML179716">
    <property type="protein sequence ID" value="THU82659.1"/>
    <property type="molecule type" value="Genomic_DNA"/>
</dbReference>
<dbReference type="AlphaFoldDB" id="A0A4S8L2K3"/>
<dbReference type="SUPFAM" id="SSF53335">
    <property type="entry name" value="S-adenosyl-L-methionine-dependent methyltransferases"/>
    <property type="match status" value="1"/>
</dbReference>
<feature type="region of interest" description="Disordered" evidence="1">
    <location>
        <begin position="288"/>
        <end position="319"/>
    </location>
</feature>
<dbReference type="OrthoDB" id="2013972at2759"/>
<accession>A0A4S8L2K3</accession>
<dbReference type="Proteomes" id="UP000297245">
    <property type="component" value="Unassembled WGS sequence"/>
</dbReference>
<reference evidence="3 4" key="1">
    <citation type="journal article" date="2019" name="Nat. Ecol. Evol.">
        <title>Megaphylogeny resolves global patterns of mushroom evolution.</title>
        <authorList>
            <person name="Varga T."/>
            <person name="Krizsan K."/>
            <person name="Foldi C."/>
            <person name="Dima B."/>
            <person name="Sanchez-Garcia M."/>
            <person name="Sanchez-Ramirez S."/>
            <person name="Szollosi G.J."/>
            <person name="Szarkandi J.G."/>
            <person name="Papp V."/>
            <person name="Albert L."/>
            <person name="Andreopoulos W."/>
            <person name="Angelini C."/>
            <person name="Antonin V."/>
            <person name="Barry K.W."/>
            <person name="Bougher N.L."/>
            <person name="Buchanan P."/>
            <person name="Buyck B."/>
            <person name="Bense V."/>
            <person name="Catcheside P."/>
            <person name="Chovatia M."/>
            <person name="Cooper J."/>
            <person name="Damon W."/>
            <person name="Desjardin D."/>
            <person name="Finy P."/>
            <person name="Geml J."/>
            <person name="Haridas S."/>
            <person name="Hughes K."/>
            <person name="Justo A."/>
            <person name="Karasinski D."/>
            <person name="Kautmanova I."/>
            <person name="Kiss B."/>
            <person name="Kocsube S."/>
            <person name="Kotiranta H."/>
            <person name="LaButti K.M."/>
            <person name="Lechner B.E."/>
            <person name="Liimatainen K."/>
            <person name="Lipzen A."/>
            <person name="Lukacs Z."/>
            <person name="Mihaltcheva S."/>
            <person name="Morgado L.N."/>
            <person name="Niskanen T."/>
            <person name="Noordeloos M.E."/>
            <person name="Ohm R.A."/>
            <person name="Ortiz-Santana B."/>
            <person name="Ovrebo C."/>
            <person name="Racz N."/>
            <person name="Riley R."/>
            <person name="Savchenko A."/>
            <person name="Shiryaev A."/>
            <person name="Soop K."/>
            <person name="Spirin V."/>
            <person name="Szebenyi C."/>
            <person name="Tomsovsky M."/>
            <person name="Tulloss R.E."/>
            <person name="Uehling J."/>
            <person name="Grigoriev I.V."/>
            <person name="Vagvolgyi C."/>
            <person name="Papp T."/>
            <person name="Martin F.M."/>
            <person name="Miettinen O."/>
            <person name="Hibbett D.S."/>
            <person name="Nagy L.G."/>
        </authorList>
    </citation>
    <scope>NUCLEOTIDE SEQUENCE [LARGE SCALE GENOMIC DNA]</scope>
    <source>
        <strain evidence="3 4">CBS 962.96</strain>
    </source>
</reference>
<feature type="domain" description="Methyltransferase type 11" evidence="2">
    <location>
        <begin position="24"/>
        <end position="82"/>
    </location>
</feature>
<dbReference type="CDD" id="cd02440">
    <property type="entry name" value="AdoMet_MTases"/>
    <property type="match status" value="1"/>
</dbReference>
<feature type="compositionally biased region" description="Low complexity" evidence="1">
    <location>
        <begin position="348"/>
        <end position="359"/>
    </location>
</feature>
<proteinExistence type="predicted"/>
<dbReference type="InterPro" id="IPR013216">
    <property type="entry name" value="Methyltransf_11"/>
</dbReference>
<evidence type="ECO:0000313" key="3">
    <source>
        <dbReference type="EMBL" id="THU82659.1"/>
    </source>
</evidence>
<dbReference type="GO" id="GO:0008757">
    <property type="term" value="F:S-adenosylmethionine-dependent methyltransferase activity"/>
    <property type="evidence" value="ECO:0007669"/>
    <property type="project" value="InterPro"/>
</dbReference>
<dbReference type="Gene3D" id="3.40.50.150">
    <property type="entry name" value="Vaccinia Virus protein VP39"/>
    <property type="match status" value="1"/>
</dbReference>
<feature type="compositionally biased region" description="Polar residues" evidence="1">
    <location>
        <begin position="289"/>
        <end position="301"/>
    </location>
</feature>